<evidence type="ECO:0000256" key="2">
    <source>
        <dbReference type="ARBA" id="ARBA00004236"/>
    </source>
</evidence>
<comment type="caution">
    <text evidence="15">The sequence shown here is derived from an EMBL/GenBank/DDBJ whole genome shotgun (WGS) entry which is preliminary data.</text>
</comment>
<evidence type="ECO:0000256" key="5">
    <source>
        <dbReference type="ARBA" id="ARBA00022679"/>
    </source>
</evidence>
<evidence type="ECO:0000256" key="7">
    <source>
        <dbReference type="ARBA" id="ARBA00022777"/>
    </source>
</evidence>
<dbReference type="Pfam" id="PF00672">
    <property type="entry name" value="HAMP"/>
    <property type="match status" value="1"/>
</dbReference>
<dbReference type="InterPro" id="IPR003594">
    <property type="entry name" value="HATPase_dom"/>
</dbReference>
<dbReference type="PANTHER" id="PTHR45436:SF5">
    <property type="entry name" value="SENSOR HISTIDINE KINASE TRCS"/>
    <property type="match status" value="1"/>
</dbReference>
<keyword evidence="8 12" id="KW-1133">Transmembrane helix</keyword>
<reference evidence="16" key="1">
    <citation type="journal article" date="2019" name="Int. J. Syst. Evol. Microbiol.">
        <title>The Global Catalogue of Microorganisms (GCM) 10K type strain sequencing project: providing services to taxonomists for standard genome sequencing and annotation.</title>
        <authorList>
            <consortium name="The Broad Institute Genomics Platform"/>
            <consortium name="The Broad Institute Genome Sequencing Center for Infectious Disease"/>
            <person name="Wu L."/>
            <person name="Ma J."/>
        </authorList>
    </citation>
    <scope>NUCLEOTIDE SEQUENCE [LARGE SCALE GENOMIC DNA]</scope>
    <source>
        <strain evidence="16">TBRC 1826</strain>
    </source>
</reference>
<dbReference type="Pfam" id="PF00512">
    <property type="entry name" value="HisKA"/>
    <property type="match status" value="1"/>
</dbReference>
<keyword evidence="16" id="KW-1185">Reference proteome</keyword>
<keyword evidence="9" id="KW-0902">Two-component regulatory system</keyword>
<evidence type="ECO:0000259" key="13">
    <source>
        <dbReference type="PROSITE" id="PS50109"/>
    </source>
</evidence>
<dbReference type="GO" id="GO:0016301">
    <property type="term" value="F:kinase activity"/>
    <property type="evidence" value="ECO:0007669"/>
    <property type="project" value="UniProtKB-KW"/>
</dbReference>
<dbReference type="SUPFAM" id="SSF55874">
    <property type="entry name" value="ATPase domain of HSP90 chaperone/DNA topoisomerase II/histidine kinase"/>
    <property type="match status" value="1"/>
</dbReference>
<evidence type="ECO:0000259" key="14">
    <source>
        <dbReference type="PROSITE" id="PS50885"/>
    </source>
</evidence>
<keyword evidence="5" id="KW-0808">Transferase</keyword>
<dbReference type="Proteomes" id="UP001595847">
    <property type="component" value="Unassembled WGS sequence"/>
</dbReference>
<dbReference type="SMART" id="SM00304">
    <property type="entry name" value="HAMP"/>
    <property type="match status" value="1"/>
</dbReference>
<dbReference type="EMBL" id="JBHSBH010000004">
    <property type="protein sequence ID" value="MFC3995677.1"/>
    <property type="molecule type" value="Genomic_DNA"/>
</dbReference>
<feature type="compositionally biased region" description="Basic and acidic residues" evidence="11">
    <location>
        <begin position="22"/>
        <end position="42"/>
    </location>
</feature>
<evidence type="ECO:0000256" key="3">
    <source>
        <dbReference type="ARBA" id="ARBA00012438"/>
    </source>
</evidence>
<dbReference type="RefSeq" id="WP_378530992.1">
    <property type="nucleotide sequence ID" value="NZ_JBHSBH010000004.1"/>
</dbReference>
<keyword evidence="4" id="KW-0597">Phosphoprotein</keyword>
<dbReference type="PROSITE" id="PS50109">
    <property type="entry name" value="HIS_KIN"/>
    <property type="match status" value="1"/>
</dbReference>
<dbReference type="InterPro" id="IPR036890">
    <property type="entry name" value="HATPase_C_sf"/>
</dbReference>
<dbReference type="InterPro" id="IPR003660">
    <property type="entry name" value="HAMP_dom"/>
</dbReference>
<comment type="catalytic activity">
    <reaction evidence="1">
        <text>ATP + protein L-histidine = ADP + protein N-phospho-L-histidine.</text>
        <dbReference type="EC" id="2.7.13.3"/>
    </reaction>
</comment>
<accession>A0ABV8FHU5</accession>
<feature type="region of interest" description="Disordered" evidence="11">
    <location>
        <begin position="1"/>
        <end position="56"/>
    </location>
</feature>
<dbReference type="Gene3D" id="1.10.287.130">
    <property type="match status" value="1"/>
</dbReference>
<feature type="domain" description="HAMP" evidence="14">
    <location>
        <begin position="262"/>
        <end position="314"/>
    </location>
</feature>
<evidence type="ECO:0000256" key="12">
    <source>
        <dbReference type="SAM" id="Phobius"/>
    </source>
</evidence>
<dbReference type="PRINTS" id="PR00344">
    <property type="entry name" value="BCTRLSENSOR"/>
</dbReference>
<dbReference type="InterPro" id="IPR003661">
    <property type="entry name" value="HisK_dim/P_dom"/>
</dbReference>
<dbReference type="CDD" id="cd00082">
    <property type="entry name" value="HisKA"/>
    <property type="match status" value="1"/>
</dbReference>
<comment type="subcellular location">
    <subcellularLocation>
        <location evidence="2">Cell membrane</location>
    </subcellularLocation>
</comment>
<dbReference type="PANTHER" id="PTHR45436">
    <property type="entry name" value="SENSOR HISTIDINE KINASE YKOH"/>
    <property type="match status" value="1"/>
</dbReference>
<dbReference type="InterPro" id="IPR004358">
    <property type="entry name" value="Sig_transdc_His_kin-like_C"/>
</dbReference>
<evidence type="ECO:0000313" key="16">
    <source>
        <dbReference type="Proteomes" id="UP001595847"/>
    </source>
</evidence>
<evidence type="ECO:0000256" key="11">
    <source>
        <dbReference type="SAM" id="MobiDB-lite"/>
    </source>
</evidence>
<evidence type="ECO:0000256" key="1">
    <source>
        <dbReference type="ARBA" id="ARBA00000085"/>
    </source>
</evidence>
<dbReference type="InterPro" id="IPR036097">
    <property type="entry name" value="HisK_dim/P_sf"/>
</dbReference>
<organism evidence="15 16">
    <name type="scientific">Nocardiopsis sediminis</name>
    <dbReference type="NCBI Taxonomy" id="1778267"/>
    <lineage>
        <taxon>Bacteria</taxon>
        <taxon>Bacillati</taxon>
        <taxon>Actinomycetota</taxon>
        <taxon>Actinomycetes</taxon>
        <taxon>Streptosporangiales</taxon>
        <taxon>Nocardiopsidaceae</taxon>
        <taxon>Nocardiopsis</taxon>
    </lineage>
</organism>
<keyword evidence="6 12" id="KW-0812">Transmembrane</keyword>
<dbReference type="Gene3D" id="6.10.340.10">
    <property type="match status" value="1"/>
</dbReference>
<gene>
    <name evidence="15" type="ORF">ACFOVU_07115</name>
</gene>
<dbReference type="InterPro" id="IPR005467">
    <property type="entry name" value="His_kinase_dom"/>
</dbReference>
<dbReference type="SUPFAM" id="SSF47384">
    <property type="entry name" value="Homodimeric domain of signal transducing histidine kinase"/>
    <property type="match status" value="1"/>
</dbReference>
<feature type="transmembrane region" description="Helical" evidence="12">
    <location>
        <begin position="68"/>
        <end position="91"/>
    </location>
</feature>
<protein>
    <recommendedName>
        <fullName evidence="3">histidine kinase</fullName>
        <ecNumber evidence="3">2.7.13.3</ecNumber>
    </recommendedName>
</protein>
<sequence>MTDGPRPHLPGPDDTTVPLTRPDGDTRPLTRPAGDDPRDHPGPDPGPADQAPDPEPAVRVRVPARVRIMVWVVLLMAGLLALVNVVTWQTLRNEVDDRIDRALSQETGEFRDFAAVGVDPTTGRAFTDVDGLLRVHLGGQHPDRSEIIFGYVDPAPGAGVPTGRVRQGQEPLFDASADPAVRDAILQAPHARGEVATPRGPLRWEKLRVEPPEGSGNPAGWFVIGYFVDADMAGVNDTVRTLVLVSLAGLALTGAAAWWVAGRILAPIRLVRQTAAQITEEDLTRRIDAPGSDDVAALAEQFNLMLDRLEDAFSAQRRFVDDASHELRTPITIVRGHLELMGDDPEERREVVRLVTDELDRMARIVEDLLLLAKAQRPDFLRPQRVPLAELTSDVDAKVRALGDRAWRLDAIGEGDVHLDPQRVTQAMVQLASNAVRHTAPGDAIAIGSRTAEDGRTVSFWVADSGPGIAPEDRDRIFERFSRGSGAGGPGDRAGAGLGLAIVRAITDAHHGTVAVHSAPGAGAEFVLTFPTDVRSPHQ</sequence>
<dbReference type="SMART" id="SM00387">
    <property type="entry name" value="HATPase_c"/>
    <property type="match status" value="1"/>
</dbReference>
<dbReference type="InterPro" id="IPR050428">
    <property type="entry name" value="TCS_sensor_his_kinase"/>
</dbReference>
<proteinExistence type="predicted"/>
<keyword evidence="10 12" id="KW-0472">Membrane</keyword>
<dbReference type="PROSITE" id="PS50885">
    <property type="entry name" value="HAMP"/>
    <property type="match status" value="1"/>
</dbReference>
<evidence type="ECO:0000313" key="15">
    <source>
        <dbReference type="EMBL" id="MFC3995677.1"/>
    </source>
</evidence>
<dbReference type="SMART" id="SM00388">
    <property type="entry name" value="HisKA"/>
    <property type="match status" value="1"/>
</dbReference>
<feature type="compositionally biased region" description="Low complexity" evidence="11">
    <location>
        <begin position="47"/>
        <end position="56"/>
    </location>
</feature>
<dbReference type="CDD" id="cd06225">
    <property type="entry name" value="HAMP"/>
    <property type="match status" value="1"/>
</dbReference>
<keyword evidence="7 15" id="KW-0418">Kinase</keyword>
<evidence type="ECO:0000256" key="6">
    <source>
        <dbReference type="ARBA" id="ARBA00022692"/>
    </source>
</evidence>
<feature type="domain" description="Histidine kinase" evidence="13">
    <location>
        <begin position="322"/>
        <end position="534"/>
    </location>
</feature>
<dbReference type="SUPFAM" id="SSF158472">
    <property type="entry name" value="HAMP domain-like"/>
    <property type="match status" value="1"/>
</dbReference>
<dbReference type="Pfam" id="PF02518">
    <property type="entry name" value="HATPase_c"/>
    <property type="match status" value="1"/>
</dbReference>
<evidence type="ECO:0000256" key="10">
    <source>
        <dbReference type="ARBA" id="ARBA00023136"/>
    </source>
</evidence>
<evidence type="ECO:0000256" key="4">
    <source>
        <dbReference type="ARBA" id="ARBA00022553"/>
    </source>
</evidence>
<feature type="transmembrane region" description="Helical" evidence="12">
    <location>
        <begin position="242"/>
        <end position="261"/>
    </location>
</feature>
<name>A0ABV8FHU5_9ACTN</name>
<evidence type="ECO:0000256" key="9">
    <source>
        <dbReference type="ARBA" id="ARBA00023012"/>
    </source>
</evidence>
<dbReference type="CDD" id="cd00075">
    <property type="entry name" value="HATPase"/>
    <property type="match status" value="1"/>
</dbReference>
<dbReference type="EC" id="2.7.13.3" evidence="3"/>
<dbReference type="Gene3D" id="3.30.565.10">
    <property type="entry name" value="Histidine kinase-like ATPase, C-terminal domain"/>
    <property type="match status" value="1"/>
</dbReference>
<evidence type="ECO:0000256" key="8">
    <source>
        <dbReference type="ARBA" id="ARBA00022989"/>
    </source>
</evidence>